<keyword evidence="2" id="KW-0378">Hydrolase</keyword>
<dbReference type="InterPro" id="IPR045455">
    <property type="entry name" value="NrS-1_pol-like_helicase"/>
</dbReference>
<gene>
    <name evidence="5" type="ORF">MSVAZ_2753</name>
</gene>
<dbReference type="PROSITE" id="PS51206">
    <property type="entry name" value="SF3_HELICASE_1"/>
    <property type="match status" value="1"/>
</dbReference>
<dbReference type="RefSeq" id="WP_048122126.1">
    <property type="nucleotide sequence ID" value="NZ_CP009520.1"/>
</dbReference>
<protein>
    <submittedName>
        <fullName evidence="5">DNA primase</fullName>
    </submittedName>
</protein>
<dbReference type="Gene3D" id="3.40.50.300">
    <property type="entry name" value="P-loop containing nucleotide triphosphate hydrolases"/>
    <property type="match status" value="1"/>
</dbReference>
<evidence type="ECO:0000313" key="6">
    <source>
        <dbReference type="Proteomes" id="UP000033096"/>
    </source>
</evidence>
<organism evidence="5 6">
    <name type="scientific">Methanosarcina vacuolata Z-761</name>
    <dbReference type="NCBI Taxonomy" id="1434123"/>
    <lineage>
        <taxon>Archaea</taxon>
        <taxon>Methanobacteriati</taxon>
        <taxon>Methanobacteriota</taxon>
        <taxon>Stenosarchaea group</taxon>
        <taxon>Methanomicrobia</taxon>
        <taxon>Methanosarcinales</taxon>
        <taxon>Methanosarcinaceae</taxon>
        <taxon>Methanosarcina</taxon>
    </lineage>
</organism>
<evidence type="ECO:0000313" key="5">
    <source>
        <dbReference type="EMBL" id="AKB45022.1"/>
    </source>
</evidence>
<dbReference type="Pfam" id="PF19263">
    <property type="entry name" value="DUF5906"/>
    <property type="match status" value="1"/>
</dbReference>
<keyword evidence="1" id="KW-0547">Nucleotide-binding</keyword>
<dbReference type="SMART" id="SM00885">
    <property type="entry name" value="D5_N"/>
    <property type="match status" value="1"/>
</dbReference>
<dbReference type="EMBL" id="CP009520">
    <property type="protein sequence ID" value="AKB45022.1"/>
    <property type="molecule type" value="Genomic_DNA"/>
</dbReference>
<dbReference type="InterPro" id="IPR027417">
    <property type="entry name" value="P-loop_NTPase"/>
</dbReference>
<name>A0A0E3Q829_9EURY</name>
<accession>A0A0E3Q829</accession>
<proteinExistence type="predicted"/>
<evidence type="ECO:0000259" key="4">
    <source>
        <dbReference type="PROSITE" id="PS51206"/>
    </source>
</evidence>
<dbReference type="NCBIfam" id="TIGR01613">
    <property type="entry name" value="primase_Cterm"/>
    <property type="match status" value="1"/>
</dbReference>
<dbReference type="Proteomes" id="UP000033096">
    <property type="component" value="Chromosome"/>
</dbReference>
<dbReference type="HOGENOM" id="CLU_018483_1_1_2"/>
<dbReference type="PANTHER" id="PTHR35372">
    <property type="entry name" value="ATP BINDING PROTEIN-RELATED"/>
    <property type="match status" value="1"/>
</dbReference>
<dbReference type="GO" id="GO:0005524">
    <property type="term" value="F:ATP binding"/>
    <property type="evidence" value="ECO:0007669"/>
    <property type="project" value="UniProtKB-KW"/>
</dbReference>
<dbReference type="PATRIC" id="fig|1434123.4.peg.3379"/>
<dbReference type="InterPro" id="IPR014015">
    <property type="entry name" value="Helicase_SF3_DNA-vir"/>
</dbReference>
<keyword evidence="3" id="KW-0067">ATP-binding</keyword>
<keyword evidence="6" id="KW-1185">Reference proteome</keyword>
<dbReference type="SUPFAM" id="SSF52540">
    <property type="entry name" value="P-loop containing nucleoside triphosphate hydrolases"/>
    <property type="match status" value="1"/>
</dbReference>
<dbReference type="InterPro" id="IPR054468">
    <property type="entry name" value="NrSPol-like_HBD"/>
</dbReference>
<dbReference type="InterPro" id="IPR006500">
    <property type="entry name" value="Helicase_put_C_phage/plasmid"/>
</dbReference>
<evidence type="ECO:0000256" key="2">
    <source>
        <dbReference type="ARBA" id="ARBA00022801"/>
    </source>
</evidence>
<dbReference type="GeneID" id="24811262"/>
<evidence type="ECO:0000256" key="1">
    <source>
        <dbReference type="ARBA" id="ARBA00022741"/>
    </source>
</evidence>
<dbReference type="Pfam" id="PF22763">
    <property type="entry name" value="NrS1-1_pol-like_HBD"/>
    <property type="match status" value="1"/>
</dbReference>
<dbReference type="KEGG" id="mvc:MSVAZ_2753"/>
<evidence type="ECO:0000256" key="3">
    <source>
        <dbReference type="ARBA" id="ARBA00022840"/>
    </source>
</evidence>
<dbReference type="GO" id="GO:0016787">
    <property type="term" value="F:hydrolase activity"/>
    <property type="evidence" value="ECO:0007669"/>
    <property type="project" value="UniProtKB-KW"/>
</dbReference>
<dbReference type="STRING" id="1434123.MSVAZ_2753"/>
<dbReference type="InterPro" id="IPR051620">
    <property type="entry name" value="ORF904-like_C"/>
</dbReference>
<dbReference type="InterPro" id="IPR014818">
    <property type="entry name" value="Phage/plasmid_primase_P4_C"/>
</dbReference>
<feature type="domain" description="SF3 helicase" evidence="4">
    <location>
        <begin position="450"/>
        <end position="605"/>
    </location>
</feature>
<dbReference type="Pfam" id="PF08706">
    <property type="entry name" value="D5_N"/>
    <property type="match status" value="1"/>
</dbReference>
<reference evidence="5 6" key="1">
    <citation type="submission" date="2014-07" db="EMBL/GenBank/DDBJ databases">
        <title>Methanogenic archaea and the global carbon cycle.</title>
        <authorList>
            <person name="Henriksen J.R."/>
            <person name="Luke J."/>
            <person name="Reinhart S."/>
            <person name="Benedict M.N."/>
            <person name="Youngblut N.D."/>
            <person name="Metcalf M.E."/>
            <person name="Whitaker R.J."/>
            <person name="Metcalf W.W."/>
        </authorList>
    </citation>
    <scope>NUCLEOTIDE SEQUENCE [LARGE SCALE GENOMIC DNA]</scope>
    <source>
        <strain evidence="5 6">Z-761</strain>
    </source>
</reference>
<sequence length="758" mass="86347">MPLPANIDSIIPLEMVVYNQWVLWKYEEVDGRMTKVPYQTNGKKAASTRPETWTTLGDVLKVADNFDGIGFVFTEDSGIVGLDFDHVKKGAIWDLEALYEIRSLNSYSELSPSGEGAHVYVFAKSPGNVRKKGNREMYSSGRYFTVTGDKIPNTPDSINENQEAVNALYKKWFTEDNKENTRIKHPESDNPDEDIISFCKKSKNAQKFEKLYAGNVEGYPSQSEADLALCSIIAFYTQDKEQIQRIFSGSGLYRPEKWGRRQDYVETTIKKALSGLTDVYTGEKKKDQSARQKIEVPFDVVGNRIMQKFHIMTLDDTKEIFLYENGVYKAEGAETKINKEIREEYTRVYIDEWNEKIGTDLPEHLPVGNGVYVNEVMNYIKIYTAKNRVEIDQGQEDLINLKNGIFNFETLKLEPHDPEKYMIRQIPVIYDPEAQCPQISKFLSSVVHEENVKVLIEFAGYALLPTTRMQKALMLYGNGGNGKSIFLRFLIAFVGEANTSNESLQRLETDKFAVSNLYGKLLNVFPDLSDQALGHNDTFKALVGGDRMRAEKKYKDAFAFYNIARLVYSANKIPPAKDDTRAYYRRWILVEFPNVFEGSNEDKDLIRKLTTEDELSGFLNLAIEGVFEAVYVNEKFSYSRSIGDVEKLYKKNSSPVEAFAEQCLIPSDSNTEKTTMYDAFMTWAKNNNVKALSYIGFCKKMKSLGYTDARPWGDRHESRGNVWAGISIDMGKVEKTQPVSKETTGDIWDGMTGFKPPL</sequence>
<dbReference type="PANTHER" id="PTHR35372:SF2">
    <property type="entry name" value="SF3 HELICASE DOMAIN-CONTAINING PROTEIN"/>
    <property type="match status" value="1"/>
</dbReference>
<dbReference type="AlphaFoldDB" id="A0A0E3Q829"/>